<organism evidence="1 2">
    <name type="scientific">Legionella fallonii LLAP-10</name>
    <dbReference type="NCBI Taxonomy" id="1212491"/>
    <lineage>
        <taxon>Bacteria</taxon>
        <taxon>Pseudomonadati</taxon>
        <taxon>Pseudomonadota</taxon>
        <taxon>Gammaproteobacteria</taxon>
        <taxon>Legionellales</taxon>
        <taxon>Legionellaceae</taxon>
        <taxon>Legionella</taxon>
    </lineage>
</organism>
<dbReference type="Gene3D" id="3.60.15.10">
    <property type="entry name" value="Ribonuclease Z/Hydroxyacylglutathione hydrolase-like"/>
    <property type="match status" value="1"/>
</dbReference>
<dbReference type="HOGENOM" id="CLU_1173854_0_0_6"/>
<name>A0A098G9J0_9GAMM</name>
<gene>
    <name evidence="1" type="ORF">LFA_3314</name>
</gene>
<dbReference type="EMBL" id="LN614827">
    <property type="protein sequence ID" value="CEG58646.1"/>
    <property type="molecule type" value="Genomic_DNA"/>
</dbReference>
<evidence type="ECO:0000313" key="1">
    <source>
        <dbReference type="EMBL" id="CEG58646.1"/>
    </source>
</evidence>
<sequence>MYFPAWPHTKIKELFPDIFYVTGTNKIDYDGIHLQYSCNMIIIRNDDELSLINTIRLDDAGLKELDALGEVKHIIRIGAFHDRHDAFYLDRYDAKLWALKGMKHSHNHPTDRELAPHEPLPIADSQLFVFETSAAPEGIIHVTRQGGIIITCDSIKNWIARDEFFNDETAALYEKQGFFGEATISNVWRQATQVQPEDFIRLQSMTFCHLLSAHGKPLIDRAYDAVTKTINTEFKM</sequence>
<protein>
    <submittedName>
        <fullName evidence="1">Uncharacterized protein</fullName>
    </submittedName>
</protein>
<reference evidence="2" key="1">
    <citation type="submission" date="2014-09" db="EMBL/GenBank/DDBJ databases">
        <authorList>
            <person name="Gomez-Valero L."/>
        </authorList>
    </citation>
    <scope>NUCLEOTIDE SEQUENCE [LARGE SCALE GENOMIC DNA]</scope>
    <source>
        <strain evidence="2">ATCC700992</strain>
    </source>
</reference>
<dbReference type="InterPro" id="IPR036866">
    <property type="entry name" value="RibonucZ/Hydroxyglut_hydro"/>
</dbReference>
<dbReference type="AlphaFoldDB" id="A0A098G9J0"/>
<keyword evidence="2" id="KW-1185">Reference proteome</keyword>
<dbReference type="Proteomes" id="UP000032430">
    <property type="component" value="Chromosome I"/>
</dbReference>
<dbReference type="KEGG" id="lfa:LFA_3314"/>
<evidence type="ECO:0000313" key="2">
    <source>
        <dbReference type="Proteomes" id="UP000032430"/>
    </source>
</evidence>
<dbReference type="SUPFAM" id="SSF56281">
    <property type="entry name" value="Metallo-hydrolase/oxidoreductase"/>
    <property type="match status" value="1"/>
</dbReference>
<dbReference type="STRING" id="1212491.LFA_3314"/>
<proteinExistence type="predicted"/>
<accession>A0A098G9J0</accession>
<dbReference type="OrthoDB" id="819793at2"/>